<organism evidence="2 4">
    <name type="scientific">Streptomyces antibioticus</name>
    <dbReference type="NCBI Taxonomy" id="1890"/>
    <lineage>
        <taxon>Bacteria</taxon>
        <taxon>Bacillati</taxon>
        <taxon>Actinomycetota</taxon>
        <taxon>Actinomycetes</taxon>
        <taxon>Kitasatosporales</taxon>
        <taxon>Streptomycetaceae</taxon>
        <taxon>Streptomyces</taxon>
    </lineage>
</organism>
<dbReference type="EMBL" id="LHQL01000001">
    <property type="protein sequence ID" value="OOQ55350.1"/>
    <property type="molecule type" value="Genomic_DNA"/>
</dbReference>
<evidence type="ECO:0000313" key="2">
    <source>
        <dbReference type="EMBL" id="QIT42989.1"/>
    </source>
</evidence>
<dbReference type="AlphaFoldDB" id="A0AAE6Y669"/>
<evidence type="ECO:0000313" key="4">
    <source>
        <dbReference type="Proteomes" id="UP000502504"/>
    </source>
</evidence>
<proteinExistence type="predicted"/>
<evidence type="ECO:0000313" key="1">
    <source>
        <dbReference type="EMBL" id="OOQ55350.1"/>
    </source>
</evidence>
<dbReference type="Proteomes" id="UP000190306">
    <property type="component" value="Chromosome"/>
</dbReference>
<dbReference type="RefSeq" id="WP_078632601.1">
    <property type="nucleotide sequence ID" value="NZ_CM007717.1"/>
</dbReference>
<name>A0AAE6Y669_STRAT</name>
<dbReference type="Proteomes" id="UP000502504">
    <property type="component" value="Chromosome"/>
</dbReference>
<gene>
    <name evidence="1" type="ORF">AFM16_04950</name>
    <name evidence="2" type="ORF">HCX60_05155</name>
</gene>
<accession>A0AAE6Y669</accession>
<reference evidence="1 3" key="1">
    <citation type="submission" date="2015-07" db="EMBL/GenBank/DDBJ databases">
        <title>Draft Genome Sequence of Streptomyces antibioticus, IMRU 3720 reveals insights in the evolution of actinomycin biosynthetic gene clusters in Streptomyces.</title>
        <authorList>
            <person name="Crnovcic I."/>
            <person name="Ruckert C."/>
            <person name="Kalinowksi J."/>
            <person name="Keller U."/>
        </authorList>
    </citation>
    <scope>NUCLEOTIDE SEQUENCE [LARGE SCALE GENOMIC DNA]</scope>
    <source>
        <strain evidence="1 3">DSM 41481</strain>
    </source>
</reference>
<dbReference type="EMBL" id="CP050692">
    <property type="protein sequence ID" value="QIT42989.1"/>
    <property type="molecule type" value="Genomic_DNA"/>
</dbReference>
<evidence type="ECO:0000313" key="3">
    <source>
        <dbReference type="Proteomes" id="UP000190306"/>
    </source>
</evidence>
<reference evidence="2 4" key="2">
    <citation type="submission" date="2020-03" db="EMBL/GenBank/DDBJ databases">
        <title>Is there a link between lipid content and antibiotic production in Streptomyces?</title>
        <authorList>
            <person name="David M."/>
            <person name="Lejeune C."/>
            <person name="Abreu S."/>
            <person name="Thibessard A."/>
            <person name="Leblond P."/>
            <person name="Chaminade P."/>
            <person name="Virolle M.-J."/>
        </authorList>
    </citation>
    <scope>NUCLEOTIDE SEQUENCE [LARGE SCALE GENOMIC DNA]</scope>
    <source>
        <strain evidence="2 4">DSM 41481</strain>
    </source>
</reference>
<protein>
    <submittedName>
        <fullName evidence="2">Uncharacterized protein</fullName>
    </submittedName>
</protein>
<sequence>MKVEPCLKTQSGNTVALVDVTCESRSLILWSTDECLFESKYTVSKDGEVFQEGTMNFRSLPKYDRVQTWMRYECRGPGTYTLTFTDMKVTFSFWGDLEELHPKNITISDTGC</sequence>
<keyword evidence="3" id="KW-1185">Reference proteome</keyword>